<feature type="domain" description="Reverse transcriptase Ty1/copia-type" evidence="1">
    <location>
        <begin position="144"/>
        <end position="238"/>
    </location>
</feature>
<dbReference type="InterPro" id="IPR013103">
    <property type="entry name" value="RVT_2"/>
</dbReference>
<reference evidence="2" key="1">
    <citation type="journal article" date="2019" name="Science">
        <title>Mutation of a bHLH transcription factor allowed almond domestication.</title>
        <authorList>
            <person name="Sanchez-Perez R."/>
            <person name="Pavan S."/>
            <person name="Mazzeo R."/>
            <person name="Moldovan C."/>
            <person name="Aiese Cigliano R."/>
            <person name="Del Cueto J."/>
            <person name="Ricciardi F."/>
            <person name="Lotti C."/>
            <person name="Ricciardi L."/>
            <person name="Dicenta F."/>
            <person name="Lopez-Marques R.L."/>
            <person name="Lindberg Moller B."/>
        </authorList>
    </citation>
    <scope>NUCLEOTIDE SEQUENCE</scope>
</reference>
<gene>
    <name evidence="2" type="ORF">Prudu_005641</name>
</gene>
<proteinExistence type="predicted"/>
<sequence length="485" mass="54857">MEILLLGRRRVVALKQVIGRPYLKMKLVVSVKKRLIALWNSTGHPYLEMKQVLLCRNDDHTKASDQSPISEDNDSDSCMDKFNAIPPAALPLPQSTRDSESSELPHESLVGNLNVCVPTKLHDALSNPKWMDAMNNEMDALNKNKTWDLVPLPRAKKVVGCRWVFTLKHKADGSINRYKARLVAKGYTQTYGVDYLETFAPVVKLNNVRVLLSLAANRDWPLLQFDVKNAFLHGDLRRRFTWISLLSPRAWFERFAASMKKFGYVQSNSDHTLFLKHHKGRNANLQKYLAPEFETKSLGDLKYFLGIESKHGIFLSQRKYILDLLAETGMLINHKLVVSDQVPTDKERYQRLVGKLIYLSLTRPDIAYAVSVVSQVYGCDWAGSVTDRRSTSGYFTFVGGNLVTWRSKKKKWCLGLVRGRVHGMAQGYQLADVLTKAVSTMLNTDGSRKSELASSVLEEVIRDSVGVWIKGFFMNLGVGSTIEAE</sequence>
<protein>
    <submittedName>
        <fullName evidence="2">Transposable element protein</fullName>
    </submittedName>
</protein>
<evidence type="ECO:0000259" key="1">
    <source>
        <dbReference type="Pfam" id="PF07727"/>
    </source>
</evidence>
<dbReference type="InterPro" id="IPR043502">
    <property type="entry name" value="DNA/RNA_pol_sf"/>
</dbReference>
<dbReference type="EMBL" id="AP019298">
    <property type="protein sequence ID" value="BBG96746.1"/>
    <property type="molecule type" value="Genomic_DNA"/>
</dbReference>
<name>A0A4Y1QY05_PRUDU</name>
<accession>A0A4Y1QY05</accession>
<evidence type="ECO:0000313" key="2">
    <source>
        <dbReference type="EMBL" id="BBG96746.1"/>
    </source>
</evidence>
<dbReference type="SUPFAM" id="SSF56672">
    <property type="entry name" value="DNA/RNA polymerases"/>
    <property type="match status" value="1"/>
</dbReference>
<dbReference type="AlphaFoldDB" id="A0A4Y1QY05"/>
<dbReference type="PANTHER" id="PTHR11439:SF467">
    <property type="entry name" value="INTEGRASE CATALYTIC DOMAIN-CONTAINING PROTEIN"/>
    <property type="match status" value="1"/>
</dbReference>
<dbReference type="PANTHER" id="PTHR11439">
    <property type="entry name" value="GAG-POL-RELATED RETROTRANSPOSON"/>
    <property type="match status" value="1"/>
</dbReference>
<dbReference type="Pfam" id="PF07727">
    <property type="entry name" value="RVT_2"/>
    <property type="match status" value="1"/>
</dbReference>
<organism evidence="2">
    <name type="scientific">Prunus dulcis</name>
    <name type="common">Almond</name>
    <name type="synonym">Amygdalus dulcis</name>
    <dbReference type="NCBI Taxonomy" id="3755"/>
    <lineage>
        <taxon>Eukaryota</taxon>
        <taxon>Viridiplantae</taxon>
        <taxon>Streptophyta</taxon>
        <taxon>Embryophyta</taxon>
        <taxon>Tracheophyta</taxon>
        <taxon>Spermatophyta</taxon>
        <taxon>Magnoliopsida</taxon>
        <taxon>eudicotyledons</taxon>
        <taxon>Gunneridae</taxon>
        <taxon>Pentapetalae</taxon>
        <taxon>rosids</taxon>
        <taxon>fabids</taxon>
        <taxon>Rosales</taxon>
        <taxon>Rosaceae</taxon>
        <taxon>Amygdaloideae</taxon>
        <taxon>Amygdaleae</taxon>
        <taxon>Prunus</taxon>
    </lineage>
</organism>